<reference evidence="1" key="1">
    <citation type="journal article" date="2023" name="Nat. Commun.">
        <title>Diploid and tetraploid genomes of Acorus and the evolution of monocots.</title>
        <authorList>
            <person name="Ma L."/>
            <person name="Liu K.W."/>
            <person name="Li Z."/>
            <person name="Hsiao Y.Y."/>
            <person name="Qi Y."/>
            <person name="Fu T."/>
            <person name="Tang G.D."/>
            <person name="Zhang D."/>
            <person name="Sun W.H."/>
            <person name="Liu D.K."/>
            <person name="Li Y."/>
            <person name="Chen G.Z."/>
            <person name="Liu X.D."/>
            <person name="Liao X.Y."/>
            <person name="Jiang Y.T."/>
            <person name="Yu X."/>
            <person name="Hao Y."/>
            <person name="Huang J."/>
            <person name="Zhao X.W."/>
            <person name="Ke S."/>
            <person name="Chen Y.Y."/>
            <person name="Wu W.L."/>
            <person name="Hsu J.L."/>
            <person name="Lin Y.F."/>
            <person name="Huang M.D."/>
            <person name="Li C.Y."/>
            <person name="Huang L."/>
            <person name="Wang Z.W."/>
            <person name="Zhao X."/>
            <person name="Zhong W.Y."/>
            <person name="Peng D.H."/>
            <person name="Ahmad S."/>
            <person name="Lan S."/>
            <person name="Zhang J.S."/>
            <person name="Tsai W.C."/>
            <person name="Van de Peer Y."/>
            <person name="Liu Z.J."/>
        </authorList>
    </citation>
    <scope>NUCLEOTIDE SEQUENCE</scope>
    <source>
        <strain evidence="1">SCP</strain>
    </source>
</reference>
<name>A0AAV9AJR1_ACOGR</name>
<reference evidence="1" key="2">
    <citation type="submission" date="2023-06" db="EMBL/GenBank/DDBJ databases">
        <authorList>
            <person name="Ma L."/>
            <person name="Liu K.-W."/>
            <person name="Li Z."/>
            <person name="Hsiao Y.-Y."/>
            <person name="Qi Y."/>
            <person name="Fu T."/>
            <person name="Tang G."/>
            <person name="Zhang D."/>
            <person name="Sun W.-H."/>
            <person name="Liu D.-K."/>
            <person name="Li Y."/>
            <person name="Chen G.-Z."/>
            <person name="Liu X.-D."/>
            <person name="Liao X.-Y."/>
            <person name="Jiang Y.-T."/>
            <person name="Yu X."/>
            <person name="Hao Y."/>
            <person name="Huang J."/>
            <person name="Zhao X.-W."/>
            <person name="Ke S."/>
            <person name="Chen Y.-Y."/>
            <person name="Wu W.-L."/>
            <person name="Hsu J.-L."/>
            <person name="Lin Y.-F."/>
            <person name="Huang M.-D."/>
            <person name="Li C.-Y."/>
            <person name="Huang L."/>
            <person name="Wang Z.-W."/>
            <person name="Zhao X."/>
            <person name="Zhong W.-Y."/>
            <person name="Peng D.-H."/>
            <person name="Ahmad S."/>
            <person name="Lan S."/>
            <person name="Zhang J.-S."/>
            <person name="Tsai W.-C."/>
            <person name="Van De Peer Y."/>
            <person name="Liu Z.-J."/>
        </authorList>
    </citation>
    <scope>NUCLEOTIDE SEQUENCE</scope>
    <source>
        <strain evidence="1">SCP</strain>
        <tissue evidence="1">Leaves</tissue>
    </source>
</reference>
<dbReference type="Proteomes" id="UP001179952">
    <property type="component" value="Unassembled WGS sequence"/>
</dbReference>
<accession>A0AAV9AJR1</accession>
<gene>
    <name evidence="1" type="ORF">QJS04_geneDACA011406</name>
</gene>
<comment type="caution">
    <text evidence="1">The sequence shown here is derived from an EMBL/GenBank/DDBJ whole genome shotgun (WGS) entry which is preliminary data.</text>
</comment>
<dbReference type="EMBL" id="JAUJYN010000008">
    <property type="protein sequence ID" value="KAK1264378.1"/>
    <property type="molecule type" value="Genomic_DNA"/>
</dbReference>
<dbReference type="AlphaFoldDB" id="A0AAV9AJR1"/>
<evidence type="ECO:0000313" key="2">
    <source>
        <dbReference type="Proteomes" id="UP001179952"/>
    </source>
</evidence>
<evidence type="ECO:0000313" key="1">
    <source>
        <dbReference type="EMBL" id="KAK1264378.1"/>
    </source>
</evidence>
<protein>
    <submittedName>
        <fullName evidence="1">Uncharacterized protein</fullName>
    </submittedName>
</protein>
<sequence>MRLAPAPAPAPRPALPAARCHAYACGSARPLDSRDRAPLAGATTRFASACAHIFPSAHDPGITGSCLHAFLSARARGFASLLTRSLHPCPARSLCPLSRTRSQDYPACSQRHPGVTPETQGPLATARASLRCCRPVKLFIV</sequence>
<proteinExistence type="predicted"/>
<organism evidence="1 2">
    <name type="scientific">Acorus gramineus</name>
    <name type="common">Dwarf sweet flag</name>
    <dbReference type="NCBI Taxonomy" id="55184"/>
    <lineage>
        <taxon>Eukaryota</taxon>
        <taxon>Viridiplantae</taxon>
        <taxon>Streptophyta</taxon>
        <taxon>Embryophyta</taxon>
        <taxon>Tracheophyta</taxon>
        <taxon>Spermatophyta</taxon>
        <taxon>Magnoliopsida</taxon>
        <taxon>Liliopsida</taxon>
        <taxon>Acoraceae</taxon>
        <taxon>Acorus</taxon>
    </lineage>
</organism>
<keyword evidence="2" id="KW-1185">Reference proteome</keyword>